<dbReference type="GO" id="GO:0048472">
    <property type="term" value="F:threonine-phosphate decarboxylase activity"/>
    <property type="evidence" value="ECO:0007669"/>
    <property type="project" value="InterPro"/>
</dbReference>
<dbReference type="AlphaFoldDB" id="A0A2A2HF49"/>
<feature type="transmembrane region" description="Helical" evidence="11">
    <location>
        <begin position="82"/>
        <end position="102"/>
    </location>
</feature>
<dbReference type="Pfam" id="PF03186">
    <property type="entry name" value="CobD_Cbib"/>
    <property type="match status" value="1"/>
</dbReference>
<accession>A0A2A2HF49</accession>
<evidence type="ECO:0000256" key="4">
    <source>
        <dbReference type="ARBA" id="ARBA00006263"/>
    </source>
</evidence>
<dbReference type="UniPathway" id="UPA00148"/>
<gene>
    <name evidence="13" type="primary">cbiB</name>
    <name evidence="11" type="synonym">cobD</name>
    <name evidence="12" type="ORF">ASJ82_01535</name>
    <name evidence="13" type="ORF">MSCUN_09370</name>
</gene>
<evidence type="ECO:0000313" key="12">
    <source>
        <dbReference type="EMBL" id="PAV07948.1"/>
    </source>
</evidence>
<dbReference type="PANTHER" id="PTHR34308:SF1">
    <property type="entry name" value="COBALAMIN BIOSYNTHESIS PROTEIN CBIB"/>
    <property type="match status" value="1"/>
</dbReference>
<evidence type="ECO:0000256" key="5">
    <source>
        <dbReference type="ARBA" id="ARBA00016185"/>
    </source>
</evidence>
<keyword evidence="14" id="KW-1185">Reference proteome</keyword>
<dbReference type="InterPro" id="IPR004485">
    <property type="entry name" value="Cobalamin_biosynth_CobD/CbiB"/>
</dbReference>
<comment type="similarity">
    <text evidence="4 11">Belongs to the CobD/CbiB family.</text>
</comment>
<feature type="transmembrane region" description="Helical" evidence="11">
    <location>
        <begin position="52"/>
        <end position="76"/>
    </location>
</feature>
<dbReference type="HAMAP" id="MF_00024">
    <property type="entry name" value="CobD_CbiB"/>
    <property type="match status" value="1"/>
</dbReference>
<feature type="transmembrane region" description="Helical" evidence="11">
    <location>
        <begin position="159"/>
        <end position="181"/>
    </location>
</feature>
<sequence length="319" mass="35671">MIYESIIYSVIIIVIAILIDTLFGEVPDKIHPVIYMGNVIDKLKNYLPKTRFSGLLIIITTNFIFVTISVIILIISLFINNYLYIIVASIILSTTFSINFLIKSVKDIQIQLKQDINKARKSMSYLVSRNTEELTESRIASAAIETLTENITDSIISPLFYTTIVAIPFGMITAIPIAIIYRVSNTMDAMLGYKTKELINIGRYPALLDDALNYIPARICGYYVVAASFILKYDYKQSYKTMKEFARKTPSPNSGYSMAATAGALDITLTKEGVYELGRGKSPLTGDKIQEAIQITKVTSALFILTILLIFFIISITII</sequence>
<dbReference type="NCBIfam" id="TIGR00380">
    <property type="entry name" value="cobal_cbiB"/>
    <property type="match status" value="1"/>
</dbReference>
<evidence type="ECO:0000256" key="11">
    <source>
        <dbReference type="HAMAP-Rule" id="MF_00024"/>
    </source>
</evidence>
<feature type="transmembrane region" description="Helical" evidence="11">
    <location>
        <begin position="215"/>
        <end position="233"/>
    </location>
</feature>
<dbReference type="NCBIfam" id="NF002281">
    <property type="entry name" value="PRK01209.2-5"/>
    <property type="match status" value="1"/>
</dbReference>
<dbReference type="RefSeq" id="WP_095608154.1">
    <property type="nucleotide sequence ID" value="NZ_LMVN01000004.1"/>
</dbReference>
<evidence type="ECO:0000256" key="10">
    <source>
        <dbReference type="ARBA" id="ARBA00023136"/>
    </source>
</evidence>
<dbReference type="EMBL" id="LMVN01000004">
    <property type="protein sequence ID" value="PAV07948.1"/>
    <property type="molecule type" value="Genomic_DNA"/>
</dbReference>
<evidence type="ECO:0000256" key="1">
    <source>
        <dbReference type="ARBA" id="ARBA00003384"/>
    </source>
</evidence>
<evidence type="ECO:0000313" key="14">
    <source>
        <dbReference type="Proteomes" id="UP000217528"/>
    </source>
</evidence>
<comment type="function">
    <text evidence="1 11">Converts cobyric acid to cobinamide by the addition of aminopropanol on the F carboxylic group.</text>
</comment>
<keyword evidence="7 11" id="KW-0169">Cobalamin biosynthesis</keyword>
<keyword evidence="9 11" id="KW-1133">Transmembrane helix</keyword>
<organism evidence="12 14">
    <name type="scientific">Methanosphaera cuniculi</name>
    <dbReference type="NCBI Taxonomy" id="1077256"/>
    <lineage>
        <taxon>Archaea</taxon>
        <taxon>Methanobacteriati</taxon>
        <taxon>Methanobacteriota</taxon>
        <taxon>Methanomada group</taxon>
        <taxon>Methanobacteria</taxon>
        <taxon>Methanobacteriales</taxon>
        <taxon>Methanobacteriaceae</taxon>
        <taxon>Methanosphaera</taxon>
    </lineage>
</organism>
<proteinExistence type="inferred from homology"/>
<evidence type="ECO:0000256" key="2">
    <source>
        <dbReference type="ARBA" id="ARBA00004651"/>
    </source>
</evidence>
<evidence type="ECO:0000256" key="6">
    <source>
        <dbReference type="ARBA" id="ARBA00022475"/>
    </source>
</evidence>
<feature type="transmembrane region" description="Helical" evidence="11">
    <location>
        <begin position="6"/>
        <end position="26"/>
    </location>
</feature>
<evidence type="ECO:0000256" key="7">
    <source>
        <dbReference type="ARBA" id="ARBA00022573"/>
    </source>
</evidence>
<comment type="pathway">
    <text evidence="3 11">Cofactor biosynthesis; adenosylcobalamin biosynthesis.</text>
</comment>
<reference evidence="13 15" key="1">
    <citation type="submission" date="2016-04" db="EMBL/GenBank/DDBJ databases">
        <title>Genome sequence of Methanosphaera cuniculi DSM 4103.</title>
        <authorList>
            <person name="Poehlein A."/>
            <person name="Seedorf H."/>
            <person name="Daniel R."/>
        </authorList>
    </citation>
    <scope>NUCLEOTIDE SEQUENCE [LARGE SCALE GENOMIC DNA]</scope>
    <source>
        <strain evidence="13 15">DSM 4103</strain>
    </source>
</reference>
<dbReference type="GO" id="GO:0015420">
    <property type="term" value="F:ABC-type vitamin B12 transporter activity"/>
    <property type="evidence" value="ECO:0007669"/>
    <property type="project" value="UniProtKB-UniRule"/>
</dbReference>
<comment type="subcellular location">
    <subcellularLocation>
        <location evidence="2 11">Cell membrane</location>
        <topology evidence="2 11">Multi-pass membrane protein</topology>
    </subcellularLocation>
</comment>
<dbReference type="GO" id="GO:0009236">
    <property type="term" value="P:cobalamin biosynthetic process"/>
    <property type="evidence" value="ECO:0007669"/>
    <property type="project" value="UniProtKB-UniRule"/>
</dbReference>
<dbReference type="EMBL" id="LWMS01000028">
    <property type="protein sequence ID" value="PWL08180.1"/>
    <property type="molecule type" value="Genomic_DNA"/>
</dbReference>
<name>A0A2A2HF49_9EURY</name>
<evidence type="ECO:0000256" key="8">
    <source>
        <dbReference type="ARBA" id="ARBA00022692"/>
    </source>
</evidence>
<keyword evidence="6 11" id="KW-1003">Cell membrane</keyword>
<dbReference type="OrthoDB" id="46105at2157"/>
<keyword evidence="8 11" id="KW-0812">Transmembrane</keyword>
<evidence type="ECO:0000313" key="15">
    <source>
        <dbReference type="Proteomes" id="UP000246004"/>
    </source>
</evidence>
<dbReference type="Proteomes" id="UP000246004">
    <property type="component" value="Unassembled WGS sequence"/>
</dbReference>
<reference evidence="12 14" key="2">
    <citation type="journal article" date="2017" name="BMC Genomics">
        <title>Genomic analysis of methanogenic archaea reveals a shift towards energy conservation.</title>
        <authorList>
            <person name="Gilmore S.P."/>
            <person name="Henske J.K."/>
            <person name="Sexton J.A."/>
            <person name="Solomon K.V."/>
            <person name="Seppala S."/>
            <person name="Yoo J.I."/>
            <person name="Huyett L.M."/>
            <person name="Pressman A."/>
            <person name="Cogan J.Z."/>
            <person name="Kivenson V."/>
            <person name="Peng X."/>
            <person name="Tan Y."/>
            <person name="Valentine D.L."/>
            <person name="O'Malley M.A."/>
        </authorList>
    </citation>
    <scope>NUCLEOTIDE SEQUENCE [LARGE SCALE GENOMIC DNA]</scope>
    <source>
        <strain evidence="12 14">1R-7</strain>
    </source>
</reference>
<feature type="transmembrane region" description="Helical" evidence="11">
    <location>
        <begin position="298"/>
        <end position="318"/>
    </location>
</feature>
<dbReference type="PANTHER" id="PTHR34308">
    <property type="entry name" value="COBALAMIN BIOSYNTHESIS PROTEIN CBIB"/>
    <property type="match status" value="1"/>
</dbReference>
<protein>
    <recommendedName>
        <fullName evidence="5 11">Probable cobalamin biosynthesis protein CobD</fullName>
    </recommendedName>
</protein>
<dbReference type="Proteomes" id="UP000217528">
    <property type="component" value="Unassembled WGS sequence"/>
</dbReference>
<keyword evidence="10 11" id="KW-0472">Membrane</keyword>
<evidence type="ECO:0000313" key="13">
    <source>
        <dbReference type="EMBL" id="PWL08180.1"/>
    </source>
</evidence>
<evidence type="ECO:0000256" key="9">
    <source>
        <dbReference type="ARBA" id="ARBA00022989"/>
    </source>
</evidence>
<dbReference type="GO" id="GO:0005886">
    <property type="term" value="C:plasma membrane"/>
    <property type="evidence" value="ECO:0007669"/>
    <property type="project" value="UniProtKB-SubCell"/>
</dbReference>
<evidence type="ECO:0000256" key="3">
    <source>
        <dbReference type="ARBA" id="ARBA00004953"/>
    </source>
</evidence>
<comment type="caution">
    <text evidence="12">The sequence shown here is derived from an EMBL/GenBank/DDBJ whole genome shotgun (WGS) entry which is preliminary data.</text>
</comment>